<keyword evidence="1 4" id="KW-0808">Transferase</keyword>
<dbReference type="AlphaFoldDB" id="A0A8E2VH85"/>
<dbReference type="GO" id="GO:0008146">
    <property type="term" value="F:sulfotransferase activity"/>
    <property type="evidence" value="ECO:0007669"/>
    <property type="project" value="InterPro"/>
</dbReference>
<dbReference type="InterPro" id="IPR000863">
    <property type="entry name" value="Sulfotransferase_dom"/>
</dbReference>
<evidence type="ECO:0000256" key="1">
    <source>
        <dbReference type="ARBA" id="ARBA00022679"/>
    </source>
</evidence>
<dbReference type="Gene3D" id="3.40.50.300">
    <property type="entry name" value="P-loop containing nucleotide triphosphate hydrolases"/>
    <property type="match status" value="1"/>
</dbReference>
<dbReference type="InterPro" id="IPR027417">
    <property type="entry name" value="P-loop_NTPase"/>
</dbReference>
<reference evidence="4 5" key="1">
    <citation type="submission" date="2018-04" db="EMBL/GenBank/DDBJ databases">
        <title>Genomic Encyclopedia of Archaeal and Bacterial Type Strains, Phase II (KMG-II): from individual species to whole genera.</title>
        <authorList>
            <person name="Goeker M."/>
        </authorList>
    </citation>
    <scope>NUCLEOTIDE SEQUENCE [LARGE SCALE GENOMIC DNA]</scope>
    <source>
        <strain evidence="4 5">DSM 19783</strain>
    </source>
</reference>
<evidence type="ECO:0000259" key="3">
    <source>
        <dbReference type="Pfam" id="PF00685"/>
    </source>
</evidence>
<keyword evidence="2" id="KW-0325">Glycoprotein</keyword>
<feature type="domain" description="Sulfotransferase" evidence="3">
    <location>
        <begin position="3"/>
        <end position="186"/>
    </location>
</feature>
<dbReference type="InterPro" id="IPR037359">
    <property type="entry name" value="NST/OST"/>
</dbReference>
<organism evidence="4 5">
    <name type="scientific">Rhodovulum kholense</name>
    <dbReference type="NCBI Taxonomy" id="453584"/>
    <lineage>
        <taxon>Bacteria</taxon>
        <taxon>Pseudomonadati</taxon>
        <taxon>Pseudomonadota</taxon>
        <taxon>Alphaproteobacteria</taxon>
        <taxon>Rhodobacterales</taxon>
        <taxon>Paracoccaceae</taxon>
        <taxon>Rhodovulum</taxon>
    </lineage>
</organism>
<dbReference type="PANTHER" id="PTHR10605:SF56">
    <property type="entry name" value="BIFUNCTIONAL HEPARAN SULFATE N-DEACETYLASE_N-SULFOTRANSFERASE"/>
    <property type="match status" value="1"/>
</dbReference>
<keyword evidence="5" id="KW-1185">Reference proteome</keyword>
<evidence type="ECO:0000256" key="2">
    <source>
        <dbReference type="ARBA" id="ARBA00023180"/>
    </source>
</evidence>
<dbReference type="OrthoDB" id="981508at2"/>
<dbReference type="RefSeq" id="WP_108028559.1">
    <property type="nucleotide sequence ID" value="NZ_QAYC01000019.1"/>
</dbReference>
<dbReference type="EMBL" id="QAYC01000019">
    <property type="protein sequence ID" value="PTW44038.1"/>
    <property type="molecule type" value="Genomic_DNA"/>
</dbReference>
<gene>
    <name evidence="4" type="ORF">C8N38_11937</name>
</gene>
<name>A0A8E2VH85_9RHOB</name>
<dbReference type="SUPFAM" id="SSF52540">
    <property type="entry name" value="P-loop containing nucleoside triphosphate hydrolases"/>
    <property type="match status" value="1"/>
</dbReference>
<evidence type="ECO:0000313" key="4">
    <source>
        <dbReference type="EMBL" id="PTW44038.1"/>
    </source>
</evidence>
<accession>A0A8E2VH85</accession>
<comment type="caution">
    <text evidence="4">The sequence shown here is derived from an EMBL/GenBank/DDBJ whole genome shotgun (WGS) entry which is preliminary data.</text>
</comment>
<protein>
    <submittedName>
        <fullName evidence="4">Sulfotransferase domain-containing protein</fullName>
    </submittedName>
</protein>
<dbReference type="PANTHER" id="PTHR10605">
    <property type="entry name" value="HEPARAN SULFATE SULFOTRANSFERASE"/>
    <property type="match status" value="1"/>
</dbReference>
<dbReference type="Pfam" id="PF00685">
    <property type="entry name" value="Sulfotransfer_1"/>
    <property type="match status" value="1"/>
</dbReference>
<sequence>MRPDFLLIGAMKCGTSTVSAYLEDHPEVFMLPGREPNFFSHDEIHDRGTDWYEGLFDGAAGARRIGEGSNDYASGLIYPDTASRIAAYAPEMRLIYMVRDPVARLASAWVQNRVDQGDQVPPTLERAVREMPDRYLGQSLYWHNLQLYRAHFPDNRIFIGFMEDLKADRFGFFARLCDFLEVEPLNEIPRGHVNPSRGKAVPGQLYSALNALPGIGRLKALAPKGLRRTVKTRLLSRRIGEAPEISAALRRELAERLGPDSRAFLAHCGRPADFWGL</sequence>
<evidence type="ECO:0000313" key="5">
    <source>
        <dbReference type="Proteomes" id="UP000244037"/>
    </source>
</evidence>
<dbReference type="Proteomes" id="UP000244037">
    <property type="component" value="Unassembled WGS sequence"/>
</dbReference>
<proteinExistence type="predicted"/>